<dbReference type="PROSITE" id="PS51986">
    <property type="entry name" value="GS_BETA_GRASP"/>
    <property type="match status" value="1"/>
</dbReference>
<dbReference type="InterPro" id="IPR020578">
    <property type="entry name" value="Aminotrans_V_PyrdxlP_BS"/>
</dbReference>
<evidence type="ECO:0000256" key="5">
    <source>
        <dbReference type="ARBA" id="ARBA00022605"/>
    </source>
</evidence>
<dbReference type="NCBIfam" id="NF003764">
    <property type="entry name" value="PRK05355.1"/>
    <property type="match status" value="1"/>
</dbReference>
<comment type="similarity">
    <text evidence="11">Belongs to the glutamine synthetase family.</text>
</comment>
<dbReference type="InterPro" id="IPR000192">
    <property type="entry name" value="Aminotrans_V_dom"/>
</dbReference>
<dbReference type="Pfam" id="PF00266">
    <property type="entry name" value="Aminotran_5"/>
    <property type="match status" value="1"/>
</dbReference>
<dbReference type="EMBL" id="AOFI03000005">
    <property type="protein sequence ID" value="KAF4325470.1"/>
    <property type="molecule type" value="Genomic_DNA"/>
</dbReference>
<dbReference type="GO" id="GO:0004356">
    <property type="term" value="F:glutamine synthetase activity"/>
    <property type="evidence" value="ECO:0007669"/>
    <property type="project" value="InterPro"/>
</dbReference>
<evidence type="ECO:0000256" key="6">
    <source>
        <dbReference type="ARBA" id="ARBA00022679"/>
    </source>
</evidence>
<evidence type="ECO:0000256" key="2">
    <source>
        <dbReference type="ARBA" id="ARBA00005099"/>
    </source>
</evidence>
<comment type="similarity">
    <text evidence="3">Belongs to the class-V pyridoxal-phosphate-dependent aminotransferase family. SerC subfamily.</text>
</comment>
<comment type="pathway">
    <text evidence="2 13">Amino-acid biosynthesis; L-serine biosynthesis; L-serine from 3-phospho-D-glycerate: step 2/3.</text>
</comment>
<comment type="catalytic activity">
    <reaction evidence="10 13">
        <text>O-phospho-L-serine + 2-oxoglutarate = 3-phosphooxypyruvate + L-glutamate</text>
        <dbReference type="Rhea" id="RHEA:14329"/>
        <dbReference type="ChEBI" id="CHEBI:16810"/>
        <dbReference type="ChEBI" id="CHEBI:18110"/>
        <dbReference type="ChEBI" id="CHEBI:29985"/>
        <dbReference type="ChEBI" id="CHEBI:57524"/>
        <dbReference type="EC" id="2.6.1.52"/>
    </reaction>
</comment>
<evidence type="ECO:0000256" key="3">
    <source>
        <dbReference type="ARBA" id="ARBA00006904"/>
    </source>
</evidence>
<protein>
    <recommendedName>
        <fullName evidence="13">Phosphoserine aminotransferase</fullName>
        <ecNumber evidence="13">2.6.1.52</ecNumber>
    </recommendedName>
</protein>
<evidence type="ECO:0000259" key="14">
    <source>
        <dbReference type="PROSITE" id="PS51986"/>
    </source>
</evidence>
<sequence>MVMIPDPEATFVDPFTAHPTLNVMCDIFTPDGERYERDPRGIAVKAEEFLKESGVGYANLSEMALHYIGGILYHAPALIALTNPRPAALPLEVLERAQAEFVDFRNTGMSIMEMSHRGAVYESVHNEAQERLLSLLGNPKGYKVLFLQGGASTQFAMLPMNLLGEGQTASYVMTGSWAKKALSEAKLIGETQVAASSEADKYMKLPDVSNLSLPDRTAYVHLTSNETIEGTQFKSFPDTGSVPLIADMSSDIFCKPFDLNQFGMIYAGAQKNLGPSGITVVIAREELVSESPKTIPTMLRYSTHVDNNSLYNTPPSFSVYMVNEVLKWIEEQGGLAGIEQKNVKKAELLYNTIDSSGDFYRGCVDPADRSLMNVTFRLANEDLEKQFIKASEQEGFVGLKGHRSVGGLRASIYNAAPYESVKALTDFMSHFQKTNG</sequence>
<dbReference type="SUPFAM" id="SSF54368">
    <property type="entry name" value="Glutamine synthetase, N-terminal domain"/>
    <property type="match status" value="1"/>
</dbReference>
<evidence type="ECO:0000313" key="15">
    <source>
        <dbReference type="EMBL" id="KAF4325470.1"/>
    </source>
</evidence>
<keyword evidence="8 13" id="KW-0718">Serine biosynthesis</keyword>
<evidence type="ECO:0000256" key="1">
    <source>
        <dbReference type="ARBA" id="ARBA00001933"/>
    </source>
</evidence>
<feature type="domain" description="GS beta-grasp" evidence="14">
    <location>
        <begin position="1"/>
        <end position="32"/>
    </location>
</feature>
<evidence type="ECO:0000313" key="16">
    <source>
        <dbReference type="Proteomes" id="UP000702964"/>
    </source>
</evidence>
<evidence type="ECO:0000256" key="9">
    <source>
        <dbReference type="ARBA" id="ARBA00047630"/>
    </source>
</evidence>
<dbReference type="PROSITE" id="PS00595">
    <property type="entry name" value="AA_TRANSFER_CLASS_5"/>
    <property type="match status" value="1"/>
</dbReference>
<dbReference type="InterPro" id="IPR008147">
    <property type="entry name" value="Gln_synt_N"/>
</dbReference>
<dbReference type="Gene3D" id="3.10.20.70">
    <property type="entry name" value="Glutamine synthetase, N-terminal domain"/>
    <property type="match status" value="1"/>
</dbReference>
<keyword evidence="5 13" id="KW-0028">Amino-acid biosynthesis</keyword>
<dbReference type="InterPro" id="IPR022278">
    <property type="entry name" value="Pser_aminoTfrase"/>
</dbReference>
<evidence type="ECO:0000256" key="7">
    <source>
        <dbReference type="ARBA" id="ARBA00022898"/>
    </source>
</evidence>
<proteinExistence type="inferred from homology"/>
<dbReference type="EC" id="2.6.1.52" evidence="13"/>
<dbReference type="PANTHER" id="PTHR43247">
    <property type="entry name" value="PHOSPHOSERINE AMINOTRANSFERASE"/>
    <property type="match status" value="1"/>
</dbReference>
<evidence type="ECO:0000256" key="12">
    <source>
        <dbReference type="RuleBase" id="RU004504"/>
    </source>
</evidence>
<dbReference type="InterPro" id="IPR015424">
    <property type="entry name" value="PyrdxlP-dep_Trfase"/>
</dbReference>
<evidence type="ECO:0000256" key="8">
    <source>
        <dbReference type="ARBA" id="ARBA00023299"/>
    </source>
</evidence>
<keyword evidence="4 13" id="KW-0032">Aminotransferase</keyword>
<dbReference type="SUPFAM" id="SSF53383">
    <property type="entry name" value="PLP-dependent transferases"/>
    <property type="match status" value="1"/>
</dbReference>
<dbReference type="Proteomes" id="UP000702964">
    <property type="component" value="Unassembled WGS sequence"/>
</dbReference>
<dbReference type="AlphaFoldDB" id="A0A8J4SUV6"/>
<dbReference type="Gene3D" id="3.90.1150.10">
    <property type="entry name" value="Aspartate Aminotransferase, domain 1"/>
    <property type="match status" value="1"/>
</dbReference>
<comment type="catalytic activity">
    <reaction evidence="9">
        <text>4-(phosphooxy)-L-threonine + 2-oxoglutarate = (R)-3-hydroxy-2-oxo-4-phosphooxybutanoate + L-glutamate</text>
        <dbReference type="Rhea" id="RHEA:16573"/>
        <dbReference type="ChEBI" id="CHEBI:16810"/>
        <dbReference type="ChEBI" id="CHEBI:29985"/>
        <dbReference type="ChEBI" id="CHEBI:58452"/>
        <dbReference type="ChEBI" id="CHEBI:58538"/>
        <dbReference type="EC" id="2.6.1.52"/>
    </reaction>
</comment>
<comment type="cofactor">
    <cofactor evidence="1 12">
        <name>pyridoxal 5'-phosphate</name>
        <dbReference type="ChEBI" id="CHEBI:597326"/>
    </cofactor>
</comment>
<gene>
    <name evidence="15" type="ORF">G195_000893</name>
</gene>
<dbReference type="InterPro" id="IPR036651">
    <property type="entry name" value="Gln_synt_N_sf"/>
</dbReference>
<accession>A0A8J4SUV6</accession>
<dbReference type="GO" id="GO:0004648">
    <property type="term" value="F:O-phospho-L-serine:2-oxoglutarate aminotransferase activity"/>
    <property type="evidence" value="ECO:0007669"/>
    <property type="project" value="UniProtKB-EC"/>
</dbReference>
<dbReference type="CDD" id="cd00611">
    <property type="entry name" value="PSAT_like"/>
    <property type="match status" value="1"/>
</dbReference>
<organism evidence="15 16">
    <name type="scientific">Phytophthora kernoviae 00238/432</name>
    <dbReference type="NCBI Taxonomy" id="1284355"/>
    <lineage>
        <taxon>Eukaryota</taxon>
        <taxon>Sar</taxon>
        <taxon>Stramenopiles</taxon>
        <taxon>Oomycota</taxon>
        <taxon>Peronosporomycetes</taxon>
        <taxon>Peronosporales</taxon>
        <taxon>Peronosporaceae</taxon>
        <taxon>Phytophthora</taxon>
    </lineage>
</organism>
<dbReference type="GO" id="GO:0006564">
    <property type="term" value="P:L-serine biosynthetic process"/>
    <property type="evidence" value="ECO:0007669"/>
    <property type="project" value="UniProtKB-KW"/>
</dbReference>
<keyword evidence="6 13" id="KW-0808">Transferase</keyword>
<dbReference type="NCBIfam" id="TIGR01364">
    <property type="entry name" value="serC_1"/>
    <property type="match status" value="1"/>
</dbReference>
<dbReference type="FunFam" id="3.90.1150.10:FF:000006">
    <property type="entry name" value="Phosphoserine aminotransferase"/>
    <property type="match status" value="1"/>
</dbReference>
<dbReference type="GO" id="GO:0005737">
    <property type="term" value="C:cytoplasm"/>
    <property type="evidence" value="ECO:0007669"/>
    <property type="project" value="TreeGrafter"/>
</dbReference>
<dbReference type="UniPathway" id="UPA00135">
    <property type="reaction ID" value="UER00197"/>
</dbReference>
<dbReference type="GO" id="GO:0030170">
    <property type="term" value="F:pyridoxal phosphate binding"/>
    <property type="evidence" value="ECO:0007669"/>
    <property type="project" value="TreeGrafter"/>
</dbReference>
<dbReference type="HAMAP" id="MF_00160">
    <property type="entry name" value="SerC_aminotrans_5"/>
    <property type="match status" value="1"/>
</dbReference>
<reference evidence="15" key="1">
    <citation type="journal article" date="2015" name="Genom Data">
        <title>Draft genome sequences of Phytophthora kernoviae and Phytophthora ramorum lineage EU2 from Scotland.</title>
        <authorList>
            <person name="Sambles C."/>
            <person name="Schlenzig A."/>
            <person name="O'Neill P."/>
            <person name="Grant M."/>
            <person name="Studholme D.J."/>
        </authorList>
    </citation>
    <scope>NUCLEOTIDE SEQUENCE</scope>
    <source>
        <strain evidence="15">00238/432</strain>
    </source>
</reference>
<reference evidence="15" key="2">
    <citation type="submission" date="2020-02" db="EMBL/GenBank/DDBJ databases">
        <authorList>
            <person name="Studholme D.J."/>
        </authorList>
    </citation>
    <scope>NUCLEOTIDE SEQUENCE</scope>
    <source>
        <strain evidence="15">00238/432</strain>
    </source>
</reference>
<dbReference type="FunFam" id="3.40.640.10:FF:000010">
    <property type="entry name" value="Phosphoserine aminotransferase"/>
    <property type="match status" value="1"/>
</dbReference>
<dbReference type="InterPro" id="IPR015422">
    <property type="entry name" value="PyrdxlP-dep_Trfase_small"/>
</dbReference>
<evidence type="ECO:0000256" key="11">
    <source>
        <dbReference type="PROSITE-ProRule" id="PRU01330"/>
    </source>
</evidence>
<keyword evidence="7" id="KW-0663">Pyridoxal phosphate</keyword>
<name>A0A8J4SUV6_9STRA</name>
<dbReference type="InterPro" id="IPR015421">
    <property type="entry name" value="PyrdxlP-dep_Trfase_major"/>
</dbReference>
<evidence type="ECO:0000256" key="4">
    <source>
        <dbReference type="ARBA" id="ARBA00022576"/>
    </source>
</evidence>
<dbReference type="Gene3D" id="3.40.640.10">
    <property type="entry name" value="Type I PLP-dependent aspartate aminotransferase-like (Major domain)"/>
    <property type="match status" value="1"/>
</dbReference>
<comment type="caution">
    <text evidence="15">The sequence shown here is derived from an EMBL/GenBank/DDBJ whole genome shotgun (WGS) entry which is preliminary data.</text>
</comment>
<dbReference type="PANTHER" id="PTHR43247:SF1">
    <property type="entry name" value="PHOSPHOSERINE AMINOTRANSFERASE"/>
    <property type="match status" value="1"/>
</dbReference>
<evidence type="ECO:0000256" key="10">
    <source>
        <dbReference type="ARBA" id="ARBA00049007"/>
    </source>
</evidence>
<dbReference type="GO" id="GO:0006542">
    <property type="term" value="P:glutamine biosynthetic process"/>
    <property type="evidence" value="ECO:0007669"/>
    <property type="project" value="InterPro"/>
</dbReference>
<evidence type="ECO:0000256" key="13">
    <source>
        <dbReference type="RuleBase" id="RU004505"/>
    </source>
</evidence>
<dbReference type="Gene3D" id="3.30.590.10">
    <property type="entry name" value="Glutamine synthetase/guanido kinase, catalytic domain"/>
    <property type="match status" value="1"/>
</dbReference>